<reference evidence="2" key="1">
    <citation type="submission" date="2018-05" db="EMBL/GenBank/DDBJ databases">
        <authorList>
            <person name="Lanie J.A."/>
            <person name="Ng W.-L."/>
            <person name="Kazmierczak K.M."/>
            <person name="Andrzejewski T.M."/>
            <person name="Davidsen T.M."/>
            <person name="Wayne K.J."/>
            <person name="Tettelin H."/>
            <person name="Glass J.I."/>
            <person name="Rusch D."/>
            <person name="Podicherti R."/>
            <person name="Tsui H.-C.T."/>
            <person name="Winkler M.E."/>
        </authorList>
    </citation>
    <scope>NUCLEOTIDE SEQUENCE</scope>
</reference>
<dbReference type="GO" id="GO:0006506">
    <property type="term" value="P:GPI anchor biosynthetic process"/>
    <property type="evidence" value="ECO:0007669"/>
    <property type="project" value="TreeGrafter"/>
</dbReference>
<dbReference type="PANTHER" id="PTHR14859:SF15">
    <property type="entry name" value="ENDONUCLEASE_EXONUCLEASE_PHOSPHATASE DOMAIN-CONTAINING PROTEIN"/>
    <property type="match status" value="1"/>
</dbReference>
<dbReference type="PANTHER" id="PTHR14859">
    <property type="entry name" value="CALCOFLUOR WHITE HYPERSENSITIVE PROTEIN PRECURSOR"/>
    <property type="match status" value="1"/>
</dbReference>
<dbReference type="GO" id="GO:0016020">
    <property type="term" value="C:membrane"/>
    <property type="evidence" value="ECO:0007669"/>
    <property type="project" value="GOC"/>
</dbReference>
<name>A0A381NSE2_9ZZZZ</name>
<evidence type="ECO:0000259" key="1">
    <source>
        <dbReference type="Pfam" id="PF03372"/>
    </source>
</evidence>
<dbReference type="GO" id="GO:0003824">
    <property type="term" value="F:catalytic activity"/>
    <property type="evidence" value="ECO:0007669"/>
    <property type="project" value="InterPro"/>
</dbReference>
<dbReference type="AlphaFoldDB" id="A0A381NSE2"/>
<gene>
    <name evidence="2" type="ORF">METZ01_LOCUS9622</name>
</gene>
<dbReference type="InterPro" id="IPR051916">
    <property type="entry name" value="GPI-anchor_lipid_remodeler"/>
</dbReference>
<dbReference type="InterPro" id="IPR005135">
    <property type="entry name" value="Endo/exonuclease/phosphatase"/>
</dbReference>
<dbReference type="InterPro" id="IPR036691">
    <property type="entry name" value="Endo/exonu/phosph_ase_sf"/>
</dbReference>
<organism evidence="2">
    <name type="scientific">marine metagenome</name>
    <dbReference type="NCBI Taxonomy" id="408172"/>
    <lineage>
        <taxon>unclassified sequences</taxon>
        <taxon>metagenomes</taxon>
        <taxon>ecological metagenomes</taxon>
    </lineage>
</organism>
<sequence>MTPGYCYKSLIIFFLCVDISSAQINRVMTYNIHHGEGTDGVIDIKRIAQVINKWSPELVALQEVDNGTTRSGNINEADTLAMLTEMHSVFGKNIDVFGGGYGNAVLSKYPIIRSENRKLPRVNNGEQRGVLAVWLQLPKTNDTLVFISTHFDHRLEPDERVQSTEHIKSWIGRGDFGDDIILAGDLNDIPSSDIIIVFNSICDGSNQSTKYKTFPSGSPDRQIDYIFACRKGRYTIDSFHVIDEPIISDHLPLIGDIIFP</sequence>
<evidence type="ECO:0000313" key="2">
    <source>
        <dbReference type="EMBL" id="SUZ56768.1"/>
    </source>
</evidence>
<feature type="domain" description="Endonuclease/exonuclease/phosphatase" evidence="1">
    <location>
        <begin position="28"/>
        <end position="250"/>
    </location>
</feature>
<dbReference type="Gene3D" id="3.60.10.10">
    <property type="entry name" value="Endonuclease/exonuclease/phosphatase"/>
    <property type="match status" value="1"/>
</dbReference>
<dbReference type="Pfam" id="PF03372">
    <property type="entry name" value="Exo_endo_phos"/>
    <property type="match status" value="1"/>
</dbReference>
<dbReference type="SUPFAM" id="SSF56219">
    <property type="entry name" value="DNase I-like"/>
    <property type="match status" value="1"/>
</dbReference>
<proteinExistence type="predicted"/>
<protein>
    <recommendedName>
        <fullName evidence="1">Endonuclease/exonuclease/phosphatase domain-containing protein</fullName>
    </recommendedName>
</protein>
<accession>A0A381NSE2</accession>
<dbReference type="EMBL" id="UINC01000522">
    <property type="protein sequence ID" value="SUZ56768.1"/>
    <property type="molecule type" value="Genomic_DNA"/>
</dbReference>